<feature type="binding site" evidence="20">
    <location>
        <position position="453"/>
    </location>
    <ligand>
        <name>FAD</name>
        <dbReference type="ChEBI" id="CHEBI:57692"/>
    </ligand>
</feature>
<evidence type="ECO:0000256" key="7">
    <source>
        <dbReference type="ARBA" id="ARBA00022630"/>
    </source>
</evidence>
<dbReference type="InterPro" id="IPR002346">
    <property type="entry name" value="Mopterin_DH_FAD-bd"/>
</dbReference>
<evidence type="ECO:0000256" key="9">
    <source>
        <dbReference type="ARBA" id="ARBA00022723"/>
    </source>
</evidence>
<dbReference type="Pfam" id="PF00941">
    <property type="entry name" value="FAD_binding_5"/>
    <property type="match status" value="1"/>
</dbReference>
<reference evidence="24 25" key="1">
    <citation type="journal article" date="2011" name="Science">
        <title>The ecoresponsive genome of Daphnia pulex.</title>
        <authorList>
            <person name="Colbourne J.K."/>
            <person name="Pfrender M.E."/>
            <person name="Gilbert D."/>
            <person name="Thomas W.K."/>
            <person name="Tucker A."/>
            <person name="Oakley T.H."/>
            <person name="Tokishita S."/>
            <person name="Aerts A."/>
            <person name="Arnold G.J."/>
            <person name="Basu M.K."/>
            <person name="Bauer D.J."/>
            <person name="Caceres C.E."/>
            <person name="Carmel L."/>
            <person name="Casola C."/>
            <person name="Choi J.H."/>
            <person name="Detter J.C."/>
            <person name="Dong Q."/>
            <person name="Dusheyko S."/>
            <person name="Eads B.D."/>
            <person name="Frohlich T."/>
            <person name="Geiler-Samerotte K.A."/>
            <person name="Gerlach D."/>
            <person name="Hatcher P."/>
            <person name="Jogdeo S."/>
            <person name="Krijgsveld J."/>
            <person name="Kriventseva E.V."/>
            <person name="Kultz D."/>
            <person name="Laforsch C."/>
            <person name="Lindquist E."/>
            <person name="Lopez J."/>
            <person name="Manak J.R."/>
            <person name="Muller J."/>
            <person name="Pangilinan J."/>
            <person name="Patwardhan R.P."/>
            <person name="Pitluck S."/>
            <person name="Pritham E.J."/>
            <person name="Rechtsteiner A."/>
            <person name="Rho M."/>
            <person name="Rogozin I.B."/>
            <person name="Sakarya O."/>
            <person name="Salamov A."/>
            <person name="Schaack S."/>
            <person name="Shapiro H."/>
            <person name="Shiga Y."/>
            <person name="Skalitzky C."/>
            <person name="Smith Z."/>
            <person name="Souvorov A."/>
            <person name="Sung W."/>
            <person name="Tang Z."/>
            <person name="Tsuchiya D."/>
            <person name="Tu H."/>
            <person name="Vos H."/>
            <person name="Wang M."/>
            <person name="Wolf Y.I."/>
            <person name="Yamagata H."/>
            <person name="Yamada T."/>
            <person name="Ye Y."/>
            <person name="Shaw J.R."/>
            <person name="Andrews J."/>
            <person name="Crease T.J."/>
            <person name="Tang H."/>
            <person name="Lucas S.M."/>
            <person name="Robertson H.M."/>
            <person name="Bork P."/>
            <person name="Koonin E.V."/>
            <person name="Zdobnov E.M."/>
            <person name="Grigoriev I.V."/>
            <person name="Lynch M."/>
            <person name="Boore J.L."/>
        </authorList>
    </citation>
    <scope>NUCLEOTIDE SEQUENCE [LARGE SCALE GENOMIC DNA]</scope>
</reference>
<comment type="cofactor">
    <cofactor evidence="1 20">
        <name>FAD</name>
        <dbReference type="ChEBI" id="CHEBI:57692"/>
    </cofactor>
</comment>
<dbReference type="Pfam" id="PF03450">
    <property type="entry name" value="CO_deh_flav_C"/>
    <property type="match status" value="1"/>
</dbReference>
<dbReference type="SUPFAM" id="SSF55447">
    <property type="entry name" value="CO dehydrogenase flavoprotein C-terminal domain-like"/>
    <property type="match status" value="1"/>
</dbReference>
<dbReference type="Gene3D" id="3.30.465.10">
    <property type="match status" value="1"/>
</dbReference>
<feature type="binding site" evidence="21">
    <location>
        <position position="128"/>
    </location>
    <ligand>
        <name>[2Fe-2S] cluster</name>
        <dbReference type="ChEBI" id="CHEBI:190135"/>
        <label>2</label>
    </ligand>
</feature>
<dbReference type="InterPro" id="IPR016169">
    <property type="entry name" value="FAD-bd_PCMH_sub2"/>
</dbReference>
<dbReference type="STRING" id="6669.E9HT76"/>
<dbReference type="Gene3D" id="3.30.43.10">
    <property type="entry name" value="Uridine Diphospho-n-acetylenolpyruvylglucosamine Reductase, domain 2"/>
    <property type="match status" value="1"/>
</dbReference>
<sequence>MDESVSSLVFYVNGAKVVEESAQPEWTLLFYLRTKLRLTGTKLGCGEGGCGACTVMISRYDRAAQTILHYAVNACLTPICAVHGLAVTTVEGIGQPGDVEGQRQQHKRRLHAVQERLAKAHGSQCGFCTPGFVMSMYTLLRSNKKELPTMAQVEEGFQGNLCRCTGYRPILEGCRTLTRDGCCGGQANNGNGCCMDGQNGLQKNGDDDLNGNRDTIQRSICTTLTNESDFQESYLDSQEPIFPPLLQLSEELDQQYLIVRGERVTWYRPTRLEQLLQLKSQFPHAKIVAGNTEVALEMKFKHCDYPVLVSPAMIAETLAIERTEEALILGGAVTLSTFKEELERQVQQGPKESTRFFSALNQMLHWFAGKQIRNVAAIAGNIMTGSPISDLNPLFMAAGCVLTLQSHSKGIRLVTMDNHFFTGYRRNIVQPEEILLNISIPRTKADEYINGYKQSRRREDDIAIVNGAFRVLFHPGSSKIQEMSMAFGGMAPTTVMAVGTMDKLVGRCWDDDSLVEDVCRWMLEDLPLPPSVPGGMSSYRQSLCLSFFFKFHLQVLRDLIARRIVTSSIPDNLSGAELDIERGKFKSAQLFELVPKDQLDLDPVGRPLAHVAGEKHVTGEAIYCDDLPPVAGELHMALVLSNQAHAEIVSIDPSAALELEGVRGFFSAKDIASGRNVFGPIVHDEEVFASKRVTCCGQVIACVVADNLALAQRASRLVRVTYSPSDGPAIFTIQDAIKHNSFYQGHSREIIQGDVEAGFRNAQHVLEGTFEMGGQEHFYLETQSVLVVPKGEDGEMDITSSTQNPSEVQQVVAEVLGLPANRVVCRVKRMGGGFGGKETRSAVLAAPAAVASYRLQRPVRCMLDRDEDMMSTGIRHPFLAKYKVGFDSTGRLTALDVQLFSNGGNTMDLSRGIMERAVFHIDNAYRIENLRCHGIVCRTNLPSNTAFRGFGGPQGMAVVENVMVDVSTYLGLDPTAVRSLNLYREGDSTHYNQRLDYCTLDRCWNECQALAGLKDRRKEIESFNRLHRFKKRGLAIIPTKFGIAFTALFLNQAGALVHVYKDGSVLLTHGGTEMGQGLHTKMLQVASRALNIPVDLIFISETSTDKVPNTSPTAASAGSDLNGMAVLNACQILVDRLAPIRKAHPDGSWQEWVMQAYFQRISLSTTGFYKTPGIGYDFATNSGSPFRYFSFGAACSVVEVDCLTGNHRVLRTDIVMDLGESLNPAIDIGQVEGGFVQGLGLFTLEEPLFSPANGQVITRGPSNYKIPSADDIPEEFNVSLLRGCPNPHAVYSSKAVGEPPLFLASSVFFAIKDAIHSARTESGLTGNFTIHSPATAERIRMACEDHLIQKVSKPEPGTFLPWAASV</sequence>
<evidence type="ECO:0000313" key="24">
    <source>
        <dbReference type="EMBL" id="EFX65041.1"/>
    </source>
</evidence>
<dbReference type="HOGENOM" id="CLU_001681_1_2_1"/>
<dbReference type="SUPFAM" id="SSF54665">
    <property type="entry name" value="CO dehydrogenase molybdoprotein N-domain-like"/>
    <property type="match status" value="1"/>
</dbReference>
<dbReference type="Pfam" id="PF00111">
    <property type="entry name" value="Fer2"/>
    <property type="match status" value="1"/>
</dbReference>
<feature type="binding site" evidence="21">
    <location>
        <position position="50"/>
    </location>
    <ligand>
        <name>[2Fe-2S] cluster</name>
        <dbReference type="ChEBI" id="CHEBI:190135"/>
        <label>1</label>
    </ligand>
</feature>
<dbReference type="Gene3D" id="3.90.1170.50">
    <property type="entry name" value="Aldehyde oxidase/xanthine dehydrogenase, a/b hammerhead"/>
    <property type="match status" value="1"/>
</dbReference>
<dbReference type="InterPro" id="IPR008274">
    <property type="entry name" value="AldOxase/xan_DH_MoCoBD1"/>
</dbReference>
<feature type="binding site" evidence="21">
    <location>
        <position position="803"/>
    </location>
    <ligand>
        <name>Mo-molybdopterin</name>
        <dbReference type="ChEBI" id="CHEBI:71302"/>
    </ligand>
    <ligandPart>
        <name>Mo</name>
        <dbReference type="ChEBI" id="CHEBI:28685"/>
    </ligandPart>
</feature>
<name>E9HT76_DAPPU</name>
<evidence type="ECO:0000256" key="1">
    <source>
        <dbReference type="ARBA" id="ARBA00001974"/>
    </source>
</evidence>
<protein>
    <recommendedName>
        <fullName evidence="5">xanthine dehydrogenase</fullName>
        <ecNumber evidence="5">1.17.1.4</ecNumber>
    </recommendedName>
</protein>
<dbReference type="GO" id="GO:0043546">
    <property type="term" value="F:molybdopterin cofactor binding"/>
    <property type="evidence" value="ECO:0007669"/>
    <property type="project" value="InterPro"/>
</dbReference>
<dbReference type="SUPFAM" id="SSF56003">
    <property type="entry name" value="Molybdenum cofactor-binding domain"/>
    <property type="match status" value="1"/>
</dbReference>
<evidence type="ECO:0000256" key="5">
    <source>
        <dbReference type="ARBA" id="ARBA00013123"/>
    </source>
</evidence>
<feature type="binding site" evidence="21">
    <location>
        <position position="45"/>
    </location>
    <ligand>
        <name>[2Fe-2S] cluster</name>
        <dbReference type="ChEBI" id="CHEBI:190135"/>
        <label>1</label>
    </ligand>
</feature>
<dbReference type="FunFam" id="3.30.465.10:FF:000004">
    <property type="entry name" value="Xanthine dehydrogenase/oxidase"/>
    <property type="match status" value="1"/>
</dbReference>
<keyword evidence="10 20" id="KW-0274">FAD</keyword>
<dbReference type="InterPro" id="IPR036010">
    <property type="entry name" value="2Fe-2S_ferredoxin-like_sf"/>
</dbReference>
<feature type="binding site" evidence="21">
    <location>
        <position position="164"/>
    </location>
    <ligand>
        <name>[2Fe-2S] cluster</name>
        <dbReference type="ChEBI" id="CHEBI:190135"/>
        <label>2</label>
    </ligand>
</feature>
<dbReference type="GO" id="GO:0051537">
    <property type="term" value="F:2 iron, 2 sulfur cluster binding"/>
    <property type="evidence" value="ECO:0007669"/>
    <property type="project" value="UniProtKB-KW"/>
</dbReference>
<comment type="similarity">
    <text evidence="3">Belongs to the xanthine dehydrogenase family.</text>
</comment>
<dbReference type="InterPro" id="IPR036683">
    <property type="entry name" value="CO_DH_flav_C_dom_sf"/>
</dbReference>
<feature type="binding site" evidence="20">
    <location>
        <position position="1046"/>
    </location>
    <ligand>
        <name>substrate</name>
    </ligand>
</feature>
<keyword evidence="8 21" id="KW-0001">2Fe-2S</keyword>
<evidence type="ECO:0000256" key="19">
    <source>
        <dbReference type="PIRSR" id="PIRSR000127-1"/>
    </source>
</evidence>
<dbReference type="InterPro" id="IPR016167">
    <property type="entry name" value="FAD-bd_PCMH_sub1"/>
</dbReference>
<dbReference type="PANTHER" id="PTHR45444">
    <property type="entry name" value="XANTHINE DEHYDROGENASE"/>
    <property type="match status" value="1"/>
</dbReference>
<dbReference type="InterPro" id="IPR037165">
    <property type="entry name" value="AldOxase/xan_DH_Mopterin-bd_sf"/>
</dbReference>
<dbReference type="InterPro" id="IPR005107">
    <property type="entry name" value="CO_DH_flav_C"/>
</dbReference>
<feature type="binding site" evidence="21">
    <location>
        <position position="75"/>
    </location>
    <ligand>
        <name>[2Fe-2S] cluster</name>
        <dbReference type="ChEBI" id="CHEBI:190135"/>
        <label>1</label>
    </ligand>
</feature>
<evidence type="ECO:0000256" key="21">
    <source>
        <dbReference type="PIRSR" id="PIRSR000127-3"/>
    </source>
</evidence>
<dbReference type="FunFam" id="3.30.365.10:FF:000004">
    <property type="entry name" value="Xanthine dehydrogenase oxidase"/>
    <property type="match status" value="1"/>
</dbReference>
<dbReference type="SUPFAM" id="SSF56176">
    <property type="entry name" value="FAD-binding/transporter-associated domain-like"/>
    <property type="match status" value="1"/>
</dbReference>
<dbReference type="FunCoup" id="E9HT76">
    <property type="interactions" value="209"/>
</dbReference>
<dbReference type="InterPro" id="IPR006058">
    <property type="entry name" value="2Fe2S_fd_BS"/>
</dbReference>
<dbReference type="GO" id="GO:0005506">
    <property type="term" value="F:iron ion binding"/>
    <property type="evidence" value="ECO:0007669"/>
    <property type="project" value="InterPro"/>
</dbReference>
<dbReference type="FunFam" id="3.30.365.10:FF:000001">
    <property type="entry name" value="Xanthine dehydrogenase oxidase"/>
    <property type="match status" value="1"/>
</dbReference>
<feature type="binding site" evidence="21">
    <location>
        <position position="125"/>
    </location>
    <ligand>
        <name>[2Fe-2S] cluster</name>
        <dbReference type="ChEBI" id="CHEBI:190135"/>
        <label>2</label>
    </ligand>
</feature>
<dbReference type="FunFam" id="3.10.20.30:FF:000015">
    <property type="entry name" value="Aldehyde oxidase 1"/>
    <property type="match status" value="1"/>
</dbReference>
<comment type="catalytic activity">
    <reaction evidence="18">
        <text>hypoxanthine + NAD(+) + H2O = xanthine + NADH + H(+)</text>
        <dbReference type="Rhea" id="RHEA:24670"/>
        <dbReference type="ChEBI" id="CHEBI:15377"/>
        <dbReference type="ChEBI" id="CHEBI:15378"/>
        <dbReference type="ChEBI" id="CHEBI:17368"/>
        <dbReference type="ChEBI" id="CHEBI:17712"/>
        <dbReference type="ChEBI" id="CHEBI:57540"/>
        <dbReference type="ChEBI" id="CHEBI:57945"/>
        <dbReference type="EC" id="1.17.1.4"/>
    </reaction>
</comment>
<evidence type="ECO:0000256" key="20">
    <source>
        <dbReference type="PIRSR" id="PIRSR000127-2"/>
    </source>
</evidence>
<comment type="cofactor">
    <cofactor evidence="21">
        <name>[2Fe-2S] cluster</name>
        <dbReference type="ChEBI" id="CHEBI:190135"/>
    </cofactor>
    <text evidence="21">Binds 2 [2Fe-2S] clusters.</text>
</comment>
<dbReference type="InterPro" id="IPR000674">
    <property type="entry name" value="Ald_Oxase/Xan_DH_a/b"/>
</dbReference>
<dbReference type="PANTHER" id="PTHR45444:SF3">
    <property type="entry name" value="XANTHINE DEHYDROGENASE"/>
    <property type="match status" value="1"/>
</dbReference>
<dbReference type="GO" id="GO:0004854">
    <property type="term" value="F:xanthine dehydrogenase activity"/>
    <property type="evidence" value="ECO:0000318"/>
    <property type="project" value="GO_Central"/>
</dbReference>
<dbReference type="InParanoid" id="E9HT76"/>
<keyword evidence="15" id="KW-0576">Peroxisome</keyword>
<evidence type="ECO:0000256" key="11">
    <source>
        <dbReference type="ARBA" id="ARBA00023002"/>
    </source>
</evidence>
<dbReference type="KEGG" id="dpx:DAPPUDRAFT_303976"/>
<dbReference type="eggNOG" id="KOG0430">
    <property type="taxonomic scope" value="Eukaryota"/>
</dbReference>
<keyword evidence="13 21" id="KW-0411">Iron-sulfur</keyword>
<evidence type="ECO:0000256" key="10">
    <source>
        <dbReference type="ARBA" id="ARBA00022827"/>
    </source>
</evidence>
<dbReference type="OrthoDB" id="8300278at2759"/>
<keyword evidence="6 21" id="KW-0500">Molybdenum</keyword>
<dbReference type="Pfam" id="PF01315">
    <property type="entry name" value="Ald_Xan_dh_C"/>
    <property type="match status" value="1"/>
</dbReference>
<dbReference type="GO" id="GO:0005777">
    <property type="term" value="C:peroxisome"/>
    <property type="evidence" value="ECO:0007669"/>
    <property type="project" value="UniProtKB-SubCell"/>
</dbReference>
<feature type="binding site" evidence="20">
    <location>
        <position position="367"/>
    </location>
    <ligand>
        <name>FAD</name>
        <dbReference type="ChEBI" id="CHEBI:57692"/>
    </ligand>
</feature>
<feature type="binding site" evidence="20">
    <location>
        <position position="390"/>
    </location>
    <ligand>
        <name>FAD</name>
        <dbReference type="ChEBI" id="CHEBI:57692"/>
    </ligand>
</feature>
<dbReference type="OMA" id="PHPTQER"/>
<dbReference type="PROSITE" id="PS51085">
    <property type="entry name" value="2FE2S_FER_2"/>
    <property type="match status" value="1"/>
</dbReference>
<comment type="cofactor">
    <cofactor evidence="21">
        <name>Mo-molybdopterin</name>
        <dbReference type="ChEBI" id="CHEBI:71302"/>
    </cofactor>
    <text evidence="21">Binds 1 Mo-molybdopterin (Mo-MPT) cofactor per subunit.</text>
</comment>
<comment type="cofactor">
    <cofactor evidence="16">
        <name>[2Fe-2S] cluster</name>
        <dbReference type="ChEBI" id="CHEBI:190135"/>
    </cofactor>
</comment>
<dbReference type="PROSITE" id="PS00559">
    <property type="entry name" value="MOLYBDOPTERIN_EUK"/>
    <property type="match status" value="1"/>
</dbReference>
<evidence type="ECO:0000259" key="22">
    <source>
        <dbReference type="PROSITE" id="PS51085"/>
    </source>
</evidence>
<dbReference type="InterPro" id="IPR036856">
    <property type="entry name" value="Ald_Oxase/Xan_DH_a/b_sf"/>
</dbReference>
<feature type="binding site" evidence="21">
    <location>
        <position position="1115"/>
    </location>
    <ligand>
        <name>Mo-molybdopterin</name>
        <dbReference type="ChEBI" id="CHEBI:71302"/>
    </ligand>
    <ligandPart>
        <name>Mo</name>
        <dbReference type="ChEBI" id="CHEBI:28685"/>
    </ligandPart>
</feature>
<dbReference type="Gene3D" id="3.30.365.10">
    <property type="entry name" value="Aldehyde oxidase/xanthine dehydrogenase, molybdopterin binding domain"/>
    <property type="match status" value="4"/>
</dbReference>
<feature type="binding site" evidence="20">
    <location>
        <position position="838"/>
    </location>
    <ligand>
        <name>substrate</name>
    </ligand>
</feature>
<dbReference type="PROSITE" id="PS00197">
    <property type="entry name" value="2FE2S_FER_1"/>
    <property type="match status" value="1"/>
</dbReference>
<comment type="catalytic activity">
    <reaction evidence="17">
        <text>xanthine + NAD(+) + H2O = urate + NADH + H(+)</text>
        <dbReference type="Rhea" id="RHEA:16669"/>
        <dbReference type="ChEBI" id="CHEBI:15377"/>
        <dbReference type="ChEBI" id="CHEBI:15378"/>
        <dbReference type="ChEBI" id="CHEBI:17712"/>
        <dbReference type="ChEBI" id="CHEBI:17775"/>
        <dbReference type="ChEBI" id="CHEBI:57540"/>
        <dbReference type="ChEBI" id="CHEBI:57945"/>
        <dbReference type="EC" id="1.17.1.4"/>
    </reaction>
</comment>
<keyword evidence="11" id="KW-0560">Oxidoreductase</keyword>
<evidence type="ECO:0000313" key="25">
    <source>
        <dbReference type="Proteomes" id="UP000000305"/>
    </source>
</evidence>
<feature type="binding site" evidence="21">
    <location>
        <position position="834"/>
    </location>
    <ligand>
        <name>Mo-molybdopterin</name>
        <dbReference type="ChEBI" id="CHEBI:71302"/>
    </ligand>
    <ligandPart>
        <name>Mo</name>
        <dbReference type="ChEBI" id="CHEBI:28685"/>
    </ligandPart>
</feature>
<dbReference type="EC" id="1.17.1.4" evidence="5"/>
<keyword evidence="14" id="KW-0520">NAD</keyword>
<feature type="active site" description="Proton acceptor" evidence="19">
    <location>
        <position position="1298"/>
    </location>
</feature>
<feature type="binding site" evidence="20">
    <location>
        <begin position="287"/>
        <end position="294"/>
    </location>
    <ligand>
        <name>FAD</name>
        <dbReference type="ChEBI" id="CHEBI:57692"/>
    </ligand>
</feature>
<dbReference type="SMART" id="SM01092">
    <property type="entry name" value="CO_deh_flav_C"/>
    <property type="match status" value="1"/>
</dbReference>
<organism evidence="24 25">
    <name type="scientific">Daphnia pulex</name>
    <name type="common">Water flea</name>
    <dbReference type="NCBI Taxonomy" id="6669"/>
    <lineage>
        <taxon>Eukaryota</taxon>
        <taxon>Metazoa</taxon>
        <taxon>Ecdysozoa</taxon>
        <taxon>Arthropoda</taxon>
        <taxon>Crustacea</taxon>
        <taxon>Branchiopoda</taxon>
        <taxon>Diplostraca</taxon>
        <taxon>Cladocera</taxon>
        <taxon>Anomopoda</taxon>
        <taxon>Daphniidae</taxon>
        <taxon>Daphnia</taxon>
    </lineage>
</organism>
<dbReference type="Gene3D" id="3.10.20.30">
    <property type="match status" value="1"/>
</dbReference>
<dbReference type="FunFam" id="3.30.365.10:FF:000003">
    <property type="entry name" value="Aldehyde oxidase 1"/>
    <property type="match status" value="1"/>
</dbReference>
<evidence type="ECO:0000256" key="2">
    <source>
        <dbReference type="ARBA" id="ARBA00004275"/>
    </source>
</evidence>
<dbReference type="InterPro" id="IPR036884">
    <property type="entry name" value="2Fe-2S-bd_dom_sf"/>
</dbReference>
<dbReference type="NCBIfam" id="TIGR02963">
    <property type="entry name" value="xanthine_xdhA"/>
    <property type="match status" value="1"/>
</dbReference>
<evidence type="ECO:0000259" key="23">
    <source>
        <dbReference type="PROSITE" id="PS51387"/>
    </source>
</evidence>
<dbReference type="PROSITE" id="PS51387">
    <property type="entry name" value="FAD_PCMH"/>
    <property type="match status" value="1"/>
</dbReference>
<evidence type="ECO:0000256" key="4">
    <source>
        <dbReference type="ARBA" id="ARBA00011738"/>
    </source>
</evidence>
<feature type="binding site" evidence="20">
    <location>
        <position position="950"/>
    </location>
    <ligand>
        <name>substrate</name>
    </ligand>
</feature>
<dbReference type="Pfam" id="PF01799">
    <property type="entry name" value="Fer2_2"/>
    <property type="match status" value="1"/>
</dbReference>
<dbReference type="InterPro" id="IPR016208">
    <property type="entry name" value="Ald_Oxase/xanthine_DH-like"/>
</dbReference>
<comment type="subcellular location">
    <subcellularLocation>
        <location evidence="2">Peroxisome</location>
    </subcellularLocation>
</comment>
<dbReference type="Pfam" id="PF20256">
    <property type="entry name" value="MoCoBD_2"/>
    <property type="match status" value="1"/>
</dbReference>
<dbReference type="SMR" id="E9HT76"/>
<evidence type="ECO:0000256" key="16">
    <source>
        <dbReference type="ARBA" id="ARBA00034078"/>
    </source>
</evidence>
<dbReference type="EMBL" id="GL732766">
    <property type="protein sequence ID" value="EFX65041.1"/>
    <property type="molecule type" value="Genomic_DNA"/>
</dbReference>
<evidence type="ECO:0000256" key="14">
    <source>
        <dbReference type="ARBA" id="ARBA00023027"/>
    </source>
</evidence>
<keyword evidence="7" id="KW-0285">Flavoprotein</keyword>
<keyword evidence="25" id="KW-1185">Reference proteome</keyword>
<dbReference type="InterPro" id="IPR014307">
    <property type="entry name" value="Xanthine_DH_ssu"/>
</dbReference>
<evidence type="ECO:0000256" key="17">
    <source>
        <dbReference type="ARBA" id="ARBA00049017"/>
    </source>
</evidence>
<dbReference type="FunFam" id="3.30.43.10:FF:000001">
    <property type="entry name" value="Xanthine dehydrogenase/oxidase"/>
    <property type="match status" value="1"/>
</dbReference>
<feature type="binding site" evidence="21">
    <location>
        <position position="162"/>
    </location>
    <ligand>
        <name>[2Fe-2S] cluster</name>
        <dbReference type="ChEBI" id="CHEBI:190135"/>
        <label>2</label>
    </ligand>
</feature>
<evidence type="ECO:0000256" key="12">
    <source>
        <dbReference type="ARBA" id="ARBA00023004"/>
    </source>
</evidence>
<evidence type="ECO:0000256" key="3">
    <source>
        <dbReference type="ARBA" id="ARBA00006849"/>
    </source>
</evidence>
<dbReference type="InterPro" id="IPR012675">
    <property type="entry name" value="Beta-grasp_dom_sf"/>
</dbReference>
<dbReference type="SUPFAM" id="SSF47741">
    <property type="entry name" value="CO dehydrogenase ISP C-domain like"/>
    <property type="match status" value="1"/>
</dbReference>
<feature type="binding site" evidence="20">
    <location>
        <position position="916"/>
    </location>
    <ligand>
        <name>substrate</name>
    </ligand>
</feature>
<evidence type="ECO:0000256" key="6">
    <source>
        <dbReference type="ARBA" id="ARBA00022505"/>
    </source>
</evidence>
<feature type="domain" description="2Fe-2S ferredoxin-type" evidence="22">
    <location>
        <begin position="6"/>
        <end position="93"/>
    </location>
</feature>
<comment type="subunit">
    <text evidence="4">Homodimer.</text>
</comment>
<dbReference type="FunFam" id="3.30.390.50:FF:000001">
    <property type="entry name" value="Xanthine dehydrogenase oxidase"/>
    <property type="match status" value="1"/>
</dbReference>
<dbReference type="GO" id="GO:0071949">
    <property type="term" value="F:FAD binding"/>
    <property type="evidence" value="ECO:0007669"/>
    <property type="project" value="InterPro"/>
</dbReference>
<dbReference type="InterPro" id="IPR016166">
    <property type="entry name" value="FAD-bd_PCMH"/>
</dbReference>
<dbReference type="InterPro" id="IPR001041">
    <property type="entry name" value="2Fe-2S_ferredoxin-type"/>
</dbReference>
<dbReference type="PIRSF" id="PIRSF000127">
    <property type="entry name" value="Xanthine_DH"/>
    <property type="match status" value="1"/>
</dbReference>
<dbReference type="InterPro" id="IPR036318">
    <property type="entry name" value="FAD-bd_PCMH-like_sf"/>
</dbReference>
<dbReference type="Gene3D" id="3.30.390.50">
    <property type="entry name" value="CO dehydrogenase flavoprotein, C-terminal domain"/>
    <property type="match status" value="1"/>
</dbReference>
<dbReference type="Proteomes" id="UP000000305">
    <property type="component" value="Unassembled WGS sequence"/>
</dbReference>
<feature type="domain" description="FAD-binding PCMH-type" evidence="23">
    <location>
        <begin position="259"/>
        <end position="445"/>
    </location>
</feature>
<dbReference type="FunFam" id="3.90.1170.50:FF:000001">
    <property type="entry name" value="Aldehyde oxidase 1"/>
    <property type="match status" value="1"/>
</dbReference>
<accession>E9HT76</accession>
<feature type="binding site" evidence="21">
    <location>
        <position position="53"/>
    </location>
    <ligand>
        <name>[2Fe-2S] cluster</name>
        <dbReference type="ChEBI" id="CHEBI:190135"/>
        <label>1</label>
    </ligand>
</feature>
<evidence type="ECO:0000256" key="18">
    <source>
        <dbReference type="ARBA" id="ARBA00049517"/>
    </source>
</evidence>
<dbReference type="PhylomeDB" id="E9HT76"/>
<dbReference type="Gene3D" id="1.10.150.120">
    <property type="entry name" value="[2Fe-2S]-binding domain"/>
    <property type="match status" value="1"/>
</dbReference>
<keyword evidence="9 21" id="KW-0479">Metal-binding</keyword>
<dbReference type="Pfam" id="PF02738">
    <property type="entry name" value="MoCoBD_1"/>
    <property type="match status" value="1"/>
</dbReference>
<dbReference type="InterPro" id="IPR046867">
    <property type="entry name" value="AldOxase/xan_DH_MoCoBD2"/>
</dbReference>
<feature type="binding site" evidence="21">
    <location>
        <position position="948"/>
    </location>
    <ligand>
        <name>Mo-molybdopterin</name>
        <dbReference type="ChEBI" id="CHEBI:71302"/>
    </ligand>
    <ligandPart>
        <name>Mo</name>
        <dbReference type="ChEBI" id="CHEBI:28685"/>
    </ligandPart>
</feature>
<evidence type="ECO:0000256" key="13">
    <source>
        <dbReference type="ARBA" id="ARBA00023014"/>
    </source>
</evidence>
<keyword evidence="12 21" id="KW-0408">Iron</keyword>
<dbReference type="InterPro" id="IPR002888">
    <property type="entry name" value="2Fe-2S-bd"/>
</dbReference>
<proteinExistence type="inferred from homology"/>
<evidence type="ECO:0000256" key="15">
    <source>
        <dbReference type="ARBA" id="ARBA00023140"/>
    </source>
</evidence>
<evidence type="ECO:0000256" key="8">
    <source>
        <dbReference type="ARBA" id="ARBA00022714"/>
    </source>
</evidence>
<dbReference type="SMART" id="SM01008">
    <property type="entry name" value="Ald_Xan_dh_C"/>
    <property type="match status" value="1"/>
</dbReference>
<dbReference type="SUPFAM" id="SSF54292">
    <property type="entry name" value="2Fe-2S ferredoxin-like"/>
    <property type="match status" value="1"/>
</dbReference>
<gene>
    <name evidence="24" type="ORF">DAPPUDRAFT_303976</name>
</gene>
<dbReference type="InterPro" id="IPR022407">
    <property type="entry name" value="OxRdtase_Mopterin_BS"/>
</dbReference>
<feature type="binding site" evidence="20">
    <location>
        <position position="435"/>
    </location>
    <ligand>
        <name>FAD</name>
        <dbReference type="ChEBI" id="CHEBI:57692"/>
    </ligand>
</feature>